<organism evidence="4 5">
    <name type="scientific">Maritimibacter dapengensis</name>
    <dbReference type="NCBI Taxonomy" id="2836868"/>
    <lineage>
        <taxon>Bacteria</taxon>
        <taxon>Pseudomonadati</taxon>
        <taxon>Pseudomonadota</taxon>
        <taxon>Alphaproteobacteria</taxon>
        <taxon>Rhodobacterales</taxon>
        <taxon>Roseobacteraceae</taxon>
        <taxon>Maritimibacter</taxon>
    </lineage>
</organism>
<gene>
    <name evidence="4" type="ORF">KJP28_00240</name>
</gene>
<dbReference type="Pfam" id="PF05193">
    <property type="entry name" value="Peptidase_M16_C"/>
    <property type="match status" value="1"/>
</dbReference>
<evidence type="ECO:0000313" key="4">
    <source>
        <dbReference type="EMBL" id="MBV7377333.1"/>
    </source>
</evidence>
<name>A0ABS6SWK2_9RHOB</name>
<dbReference type="PANTHER" id="PTHR11851:SF224">
    <property type="entry name" value="PROCESSING PROTEASE"/>
    <property type="match status" value="1"/>
</dbReference>
<evidence type="ECO:0000313" key="5">
    <source>
        <dbReference type="Proteomes" id="UP000756530"/>
    </source>
</evidence>
<dbReference type="EMBL" id="JAHUZE010000001">
    <property type="protein sequence ID" value="MBV7377333.1"/>
    <property type="molecule type" value="Genomic_DNA"/>
</dbReference>
<dbReference type="Proteomes" id="UP000756530">
    <property type="component" value="Unassembled WGS sequence"/>
</dbReference>
<feature type="domain" description="Peptidase M16 C-terminal" evidence="3">
    <location>
        <begin position="188"/>
        <end position="360"/>
    </location>
</feature>
<dbReference type="Pfam" id="PF00675">
    <property type="entry name" value="Peptidase_M16"/>
    <property type="match status" value="1"/>
</dbReference>
<evidence type="ECO:0000259" key="3">
    <source>
        <dbReference type="Pfam" id="PF05193"/>
    </source>
</evidence>
<comment type="caution">
    <text evidence="4">The sequence shown here is derived from an EMBL/GenBank/DDBJ whole genome shotgun (WGS) entry which is preliminary data.</text>
</comment>
<keyword evidence="1" id="KW-0732">Signal</keyword>
<dbReference type="InterPro" id="IPR011765">
    <property type="entry name" value="Pept_M16_N"/>
</dbReference>
<accession>A0ABS6SWK2</accession>
<sequence length="438" mass="47550">MNRLIPTLFALIVFALPARAEVDIQEVTSPDGLTAWLVEEHSIPFVALEIRFRGGASLDEPGKRGATNLMTGLLEEGSADMDSRAFAEAKENLATSIGFDIYGDTLTVSSRFLTENMAPSAELIAASLSEPTFPEDAVERVRGQVLAHLRSRATDPEDIVGDLMAEAAYGDHPYGSYLGGTIDSVTGLTRDDIIEAWQNAIAKDRVYVAAVGDITPEQLGDLMDRVLGDLPDEGKPFPDEVDFGAAPGVSVTEFDTPQSVARLGQPGMEITDPDFFAAYILNTVMGGSGFESRLMDEVREKRGLTYGIGSYLVDSDYTEALMGSFSTVNARMGEAVTVVQDEWRKMAEEGITEEELASAKLYLTGAYPLRFDGNDRIASLLVGMQMDGYSIDYPKTRNDKVNAVTLEEANRVAAELFQPENLRFVVVGKPDGLEPTVE</sequence>
<evidence type="ECO:0000256" key="1">
    <source>
        <dbReference type="SAM" id="SignalP"/>
    </source>
</evidence>
<feature type="chain" id="PRO_5045954277" evidence="1">
    <location>
        <begin position="21"/>
        <end position="438"/>
    </location>
</feature>
<dbReference type="InterPro" id="IPR050361">
    <property type="entry name" value="MPP/UQCRC_Complex"/>
</dbReference>
<dbReference type="PANTHER" id="PTHR11851">
    <property type="entry name" value="METALLOPROTEASE"/>
    <property type="match status" value="1"/>
</dbReference>
<protein>
    <submittedName>
        <fullName evidence="4">Insulinase family protein</fullName>
    </submittedName>
</protein>
<feature type="domain" description="Peptidase M16 N-terminal" evidence="2">
    <location>
        <begin position="40"/>
        <end position="180"/>
    </location>
</feature>
<evidence type="ECO:0000259" key="2">
    <source>
        <dbReference type="Pfam" id="PF00675"/>
    </source>
</evidence>
<feature type="signal peptide" evidence="1">
    <location>
        <begin position="1"/>
        <end position="20"/>
    </location>
</feature>
<keyword evidence="5" id="KW-1185">Reference proteome</keyword>
<dbReference type="InterPro" id="IPR007863">
    <property type="entry name" value="Peptidase_M16_C"/>
</dbReference>
<reference evidence="4 5" key="1">
    <citation type="submission" date="2021-05" db="EMBL/GenBank/DDBJ databases">
        <title>Culturable bacteria isolated from Daya Bay.</title>
        <authorList>
            <person name="Zheng W."/>
            <person name="Yu S."/>
            <person name="Huang Y."/>
        </authorList>
    </citation>
    <scope>NUCLEOTIDE SEQUENCE [LARGE SCALE GENOMIC DNA]</scope>
    <source>
        <strain evidence="4 5">DP4N28-5</strain>
    </source>
</reference>
<proteinExistence type="predicted"/>
<dbReference type="RefSeq" id="WP_218390226.1">
    <property type="nucleotide sequence ID" value="NZ_JAHUZE010000001.1"/>
</dbReference>